<feature type="transmembrane region" description="Helical" evidence="2">
    <location>
        <begin position="6"/>
        <end position="24"/>
    </location>
</feature>
<feature type="compositionally biased region" description="Acidic residues" evidence="1">
    <location>
        <begin position="182"/>
        <end position="223"/>
    </location>
</feature>
<evidence type="ECO:0000313" key="3">
    <source>
        <dbReference type="EMBL" id="HJC85067.1"/>
    </source>
</evidence>
<protein>
    <recommendedName>
        <fullName evidence="5">Transmembrane protein</fullName>
    </recommendedName>
</protein>
<feature type="transmembrane region" description="Helical" evidence="2">
    <location>
        <begin position="352"/>
        <end position="369"/>
    </location>
</feature>
<dbReference type="EMBL" id="DWVP01000014">
    <property type="protein sequence ID" value="HJC85067.1"/>
    <property type="molecule type" value="Genomic_DNA"/>
</dbReference>
<organism evidence="3 4">
    <name type="scientific">Candidatus Corynebacterium faecigallinarum</name>
    <dbReference type="NCBI Taxonomy" id="2838528"/>
    <lineage>
        <taxon>Bacteria</taxon>
        <taxon>Bacillati</taxon>
        <taxon>Actinomycetota</taxon>
        <taxon>Actinomycetes</taxon>
        <taxon>Mycobacteriales</taxon>
        <taxon>Corynebacteriaceae</taxon>
        <taxon>Corynebacterium</taxon>
    </lineage>
</organism>
<name>A0A9D2QGF0_9CORY</name>
<evidence type="ECO:0000256" key="1">
    <source>
        <dbReference type="SAM" id="MobiDB-lite"/>
    </source>
</evidence>
<reference evidence="3" key="1">
    <citation type="journal article" date="2021" name="PeerJ">
        <title>Extensive microbial diversity within the chicken gut microbiome revealed by metagenomics and culture.</title>
        <authorList>
            <person name="Gilroy R."/>
            <person name="Ravi A."/>
            <person name="Getino M."/>
            <person name="Pursley I."/>
            <person name="Horton D.L."/>
            <person name="Alikhan N.F."/>
            <person name="Baker D."/>
            <person name="Gharbi K."/>
            <person name="Hall N."/>
            <person name="Watson M."/>
            <person name="Adriaenssens E.M."/>
            <person name="Foster-Nyarko E."/>
            <person name="Jarju S."/>
            <person name="Secka A."/>
            <person name="Antonio M."/>
            <person name="Oren A."/>
            <person name="Chaudhuri R.R."/>
            <person name="La Ragione R."/>
            <person name="Hildebrand F."/>
            <person name="Pallen M.J."/>
        </authorList>
    </citation>
    <scope>NUCLEOTIDE SEQUENCE</scope>
    <source>
        <strain evidence="3">ChiHjej13B12-4958</strain>
    </source>
</reference>
<keyword evidence="2" id="KW-1133">Transmembrane helix</keyword>
<evidence type="ECO:0000313" key="4">
    <source>
        <dbReference type="Proteomes" id="UP000823858"/>
    </source>
</evidence>
<evidence type="ECO:0000256" key="2">
    <source>
        <dbReference type="SAM" id="Phobius"/>
    </source>
</evidence>
<dbReference type="NCBIfam" id="NF045516">
    <property type="entry name" value="GlpR"/>
    <property type="match status" value="1"/>
</dbReference>
<dbReference type="Proteomes" id="UP000823858">
    <property type="component" value="Unassembled WGS sequence"/>
</dbReference>
<dbReference type="InterPro" id="IPR053779">
    <property type="entry name" value="GlpR"/>
</dbReference>
<gene>
    <name evidence="3" type="ORF">H9751_05915</name>
</gene>
<feature type="compositionally biased region" description="Basic and acidic residues" evidence="1">
    <location>
        <begin position="151"/>
        <end position="160"/>
    </location>
</feature>
<accession>A0A9D2QGF0</accession>
<feature type="transmembrane region" description="Helical" evidence="2">
    <location>
        <begin position="329"/>
        <end position="346"/>
    </location>
</feature>
<proteinExistence type="predicted"/>
<comment type="caution">
    <text evidence="3">The sequence shown here is derived from an EMBL/GenBank/DDBJ whole genome shotgun (WGS) entry which is preliminary data.</text>
</comment>
<feature type="region of interest" description="Disordered" evidence="1">
    <location>
        <begin position="146"/>
        <end position="223"/>
    </location>
</feature>
<feature type="compositionally biased region" description="Polar residues" evidence="1">
    <location>
        <begin position="275"/>
        <end position="286"/>
    </location>
</feature>
<keyword evidence="2" id="KW-0812">Transmembrane</keyword>
<keyword evidence="2" id="KW-0472">Membrane</keyword>
<sequence length="467" mass="50475">MTGSISSLILIAVVWLLLLAPLFLRNQSPVRRTSTALSETRVLHAGGDDIERHRKRPLPAESLYHADVDDEIELVDAEPVDVVVDDDSGRPGMLSRLVRRRRHDRSDEVAEELVTMPGIVDGEIVDYRPLDEEDTGEFEPVIADQGNQADRAGRAGRADQVEMSAAMEDAPAEDTVFTAVAEDADADNADAEADYTDADYTDTDADDPVYSDSEDVDAEPDADPGADVAAVLAAVPDVEDDYEVVSDVPEAYIRGGDIVVSASSAPSAVSGGNDADSTSDTPGNQDSDARGELSEEELDYVATRRGRGFYDPVASQHLAEMRQTRRKRVLSVLTALCVVAVVSAVVLGGWMWLAVGATVSLTGAYLYFLRRQVVEEARLHQRRMARMRRARQGVRSTDDRELGVPDRLIRPGAVVLETDDVDPTFVNLDEMDFMGAADGGYDGHSGHDGHDGYGDAGLGPRGHIRAV</sequence>
<feature type="region of interest" description="Disordered" evidence="1">
    <location>
        <begin position="264"/>
        <end position="294"/>
    </location>
</feature>
<dbReference type="AlphaFoldDB" id="A0A9D2QGF0"/>
<evidence type="ECO:0008006" key="5">
    <source>
        <dbReference type="Google" id="ProtNLM"/>
    </source>
</evidence>
<reference evidence="3" key="2">
    <citation type="submission" date="2021-04" db="EMBL/GenBank/DDBJ databases">
        <authorList>
            <person name="Gilroy R."/>
        </authorList>
    </citation>
    <scope>NUCLEOTIDE SEQUENCE</scope>
    <source>
        <strain evidence="3">ChiHjej13B12-4958</strain>
    </source>
</reference>